<evidence type="ECO:0000256" key="1">
    <source>
        <dbReference type="ARBA" id="ARBA00022676"/>
    </source>
</evidence>
<reference evidence="5 6" key="1">
    <citation type="submission" date="2021-06" db="EMBL/GenBank/DDBJ databases">
        <title>Genome-based taxonomic framework of Microbacterium strains isolated from marine environment, the description of four new species and reclassification of four preexisting species.</title>
        <authorList>
            <person name="Lee S.D."/>
            <person name="Kim S.-M."/>
            <person name="Byeon Y.-S."/>
            <person name="Yang H.L."/>
            <person name="Kim I.S."/>
        </authorList>
    </citation>
    <scope>NUCLEOTIDE SEQUENCE [LARGE SCALE GENOMIC DNA]</scope>
    <source>
        <strain evidence="5 6">KACC 14465</strain>
    </source>
</reference>
<accession>A0ABY7XSD5</accession>
<dbReference type="RefSeq" id="WP_282215268.1">
    <property type="nucleotide sequence ID" value="NZ_CP078075.1"/>
</dbReference>
<dbReference type="SUPFAM" id="SSF53756">
    <property type="entry name" value="UDP-Glycosyltransferase/glycogen phosphorylase"/>
    <property type="match status" value="1"/>
</dbReference>
<keyword evidence="1 5" id="KW-0328">Glycosyltransferase</keyword>
<dbReference type="InterPro" id="IPR001296">
    <property type="entry name" value="Glyco_trans_1"/>
</dbReference>
<dbReference type="Proteomes" id="UP001215097">
    <property type="component" value="Chromosome"/>
</dbReference>
<dbReference type="Gene3D" id="3.40.50.2000">
    <property type="entry name" value="Glycogen Phosphorylase B"/>
    <property type="match status" value="1"/>
</dbReference>
<sequence>MRSWPVLRDSTGYVRGYAGYVSYDVPLFFRLLFGPRPDAVLVEPPPTSGAVVRAVCALRRIPYVYDAADIWSDAVQLEPVPGVVIRVLRAVEKLALRGAAHIVTVSQGVVGRIRALGSHAPVTVTGFGADATQFTYLEMPTEKLFVYAGSYSPYHGADILVDGFARFSKQYPGYVLRFIGNGASRDTVDERARELGVSSQIEFLEPVTPAALLPHLNAAVASLATIKPDTVYEYSYASKAFSSFMTGCPVIFAGSGPTIDLIDEARAAGVRAGAASAYDAEAIAAQLVESVESLPSADERRDLALWASQNHSLQAVADRVVDVISATPARVGT</sequence>
<dbReference type="PANTHER" id="PTHR12526">
    <property type="entry name" value="GLYCOSYLTRANSFERASE"/>
    <property type="match status" value="1"/>
</dbReference>
<feature type="domain" description="Glycosyltransferase subfamily 4-like N-terminal" evidence="4">
    <location>
        <begin position="21"/>
        <end position="125"/>
    </location>
</feature>
<name>A0ABY7XSD5_MICLT</name>
<dbReference type="GO" id="GO:0016757">
    <property type="term" value="F:glycosyltransferase activity"/>
    <property type="evidence" value="ECO:0007669"/>
    <property type="project" value="UniProtKB-KW"/>
</dbReference>
<keyword evidence="6" id="KW-1185">Reference proteome</keyword>
<evidence type="ECO:0000313" key="6">
    <source>
        <dbReference type="Proteomes" id="UP001215097"/>
    </source>
</evidence>
<dbReference type="InterPro" id="IPR028098">
    <property type="entry name" value="Glyco_trans_4-like_N"/>
</dbReference>
<gene>
    <name evidence="5" type="ORF">KV395_18425</name>
</gene>
<feature type="domain" description="Glycosyl transferase family 1" evidence="3">
    <location>
        <begin position="140"/>
        <end position="266"/>
    </location>
</feature>
<protein>
    <submittedName>
        <fullName evidence="5">Glycosyltransferase</fullName>
        <ecNumber evidence="5">2.4.-.-</ecNumber>
    </submittedName>
</protein>
<keyword evidence="2 5" id="KW-0808">Transferase</keyword>
<evidence type="ECO:0000313" key="5">
    <source>
        <dbReference type="EMBL" id="WDM45103.1"/>
    </source>
</evidence>
<dbReference type="Pfam" id="PF13579">
    <property type="entry name" value="Glyco_trans_4_4"/>
    <property type="match status" value="1"/>
</dbReference>
<dbReference type="Pfam" id="PF00534">
    <property type="entry name" value="Glycos_transf_1"/>
    <property type="match status" value="1"/>
</dbReference>
<evidence type="ECO:0000256" key="2">
    <source>
        <dbReference type="ARBA" id="ARBA00022679"/>
    </source>
</evidence>
<evidence type="ECO:0000259" key="3">
    <source>
        <dbReference type="Pfam" id="PF00534"/>
    </source>
</evidence>
<evidence type="ECO:0000259" key="4">
    <source>
        <dbReference type="Pfam" id="PF13579"/>
    </source>
</evidence>
<organism evidence="5 6">
    <name type="scientific">Microbacterium luteolum</name>
    <name type="common">Aureobacterium luteolum</name>
    <dbReference type="NCBI Taxonomy" id="69367"/>
    <lineage>
        <taxon>Bacteria</taxon>
        <taxon>Bacillati</taxon>
        <taxon>Actinomycetota</taxon>
        <taxon>Actinomycetes</taxon>
        <taxon>Micrococcales</taxon>
        <taxon>Microbacteriaceae</taxon>
        <taxon>Microbacterium</taxon>
    </lineage>
</organism>
<dbReference type="EC" id="2.4.-.-" evidence="5"/>
<dbReference type="EMBL" id="CP078075">
    <property type="protein sequence ID" value="WDM45103.1"/>
    <property type="molecule type" value="Genomic_DNA"/>
</dbReference>
<proteinExistence type="predicted"/>